<comment type="caution">
    <text evidence="2">The sequence shown here is derived from an EMBL/GenBank/DDBJ whole genome shotgun (WGS) entry which is preliminary data.</text>
</comment>
<evidence type="ECO:0000313" key="2">
    <source>
        <dbReference type="EMBL" id="MCD1655502.1"/>
    </source>
</evidence>
<dbReference type="Proteomes" id="UP001198163">
    <property type="component" value="Unassembled WGS sequence"/>
</dbReference>
<feature type="region of interest" description="Disordered" evidence="1">
    <location>
        <begin position="24"/>
        <end position="45"/>
    </location>
</feature>
<proteinExistence type="predicted"/>
<keyword evidence="3" id="KW-1185">Reference proteome</keyword>
<accession>A0AAE3EIV1</accession>
<evidence type="ECO:0000256" key="1">
    <source>
        <dbReference type="SAM" id="MobiDB-lite"/>
    </source>
</evidence>
<organism evidence="2 3">
    <name type="scientific">Teretinema zuelzerae</name>
    <dbReference type="NCBI Taxonomy" id="156"/>
    <lineage>
        <taxon>Bacteria</taxon>
        <taxon>Pseudomonadati</taxon>
        <taxon>Spirochaetota</taxon>
        <taxon>Spirochaetia</taxon>
        <taxon>Spirochaetales</taxon>
        <taxon>Treponemataceae</taxon>
        <taxon>Teretinema</taxon>
    </lineage>
</organism>
<dbReference type="Pfam" id="PF14168">
    <property type="entry name" value="YjzC"/>
    <property type="match status" value="1"/>
</dbReference>
<gene>
    <name evidence="2" type="ORF">K7J14_12435</name>
</gene>
<dbReference type="AlphaFoldDB" id="A0AAE3EIV1"/>
<dbReference type="EMBL" id="JAINWA010000003">
    <property type="protein sequence ID" value="MCD1655502.1"/>
    <property type="molecule type" value="Genomic_DNA"/>
</dbReference>
<evidence type="ECO:0000313" key="3">
    <source>
        <dbReference type="Proteomes" id="UP001198163"/>
    </source>
</evidence>
<sequence length="64" mass="7314">MATRYKTGDKAPYKAWYDWDGYTDGTRTPSPTQDEKRIPLETGETFPPIKSCGKGAYWVYSSSR</sequence>
<name>A0AAE3EIV1_9SPIR</name>
<dbReference type="InterPro" id="IPR025549">
    <property type="entry name" value="YjzC"/>
</dbReference>
<protein>
    <submittedName>
        <fullName evidence="2">YjzC family protein</fullName>
    </submittedName>
</protein>
<reference evidence="2" key="1">
    <citation type="submission" date="2021-08" db="EMBL/GenBank/DDBJ databases">
        <title>Comparative analyses of Brucepasteria parasyntrophica and Teretinema zuelzerae.</title>
        <authorList>
            <person name="Song Y."/>
            <person name="Brune A."/>
        </authorList>
    </citation>
    <scope>NUCLEOTIDE SEQUENCE</scope>
    <source>
        <strain evidence="2">DSM 1903</strain>
    </source>
</reference>